<evidence type="ECO:0000313" key="2">
    <source>
        <dbReference type="EMBL" id="ADX46338.1"/>
    </source>
</evidence>
<protein>
    <submittedName>
        <fullName evidence="2">Quinohemoprotein alcohol dehydrogenase</fullName>
    </submittedName>
</protein>
<organism evidence="2 3">
    <name type="scientific">Paracidovorax avenae (strain ATCC 19860 / DSM 7227 / CCUG 15838 / JCM 20985 / LMG 2117 / NCPPB 1011)</name>
    <name type="common">Acidovorax avenae</name>
    <dbReference type="NCBI Taxonomy" id="643561"/>
    <lineage>
        <taxon>Bacteria</taxon>
        <taxon>Pseudomonadati</taxon>
        <taxon>Pseudomonadota</taxon>
        <taxon>Betaproteobacteria</taxon>
        <taxon>Burkholderiales</taxon>
        <taxon>Comamonadaceae</taxon>
        <taxon>Paracidovorax</taxon>
    </lineage>
</organism>
<feature type="chain" id="PRO_5003258747" evidence="1">
    <location>
        <begin position="27"/>
        <end position="294"/>
    </location>
</feature>
<dbReference type="KEGG" id="aaa:Acav_2426"/>
<keyword evidence="3" id="KW-1185">Reference proteome</keyword>
<keyword evidence="1" id="KW-0732">Signal</keyword>
<evidence type="ECO:0000313" key="3">
    <source>
        <dbReference type="Proteomes" id="UP000002482"/>
    </source>
</evidence>
<gene>
    <name evidence="2" type="ordered locus">Acav_2426</name>
</gene>
<dbReference type="EMBL" id="CP002521">
    <property type="protein sequence ID" value="ADX46338.1"/>
    <property type="molecule type" value="Genomic_DNA"/>
</dbReference>
<reference evidence="2" key="1">
    <citation type="submission" date="2011-02" db="EMBL/GenBank/DDBJ databases">
        <title>Complete sequence of Acidovorax avenae subsp. avenae ATCC 19860.</title>
        <authorList>
            <consortium name="US DOE Joint Genome Institute"/>
            <person name="Lucas S."/>
            <person name="Copeland A."/>
            <person name="Lapidus A."/>
            <person name="Cheng J.-F."/>
            <person name="Goodwin L."/>
            <person name="Pitluck S."/>
            <person name="Chertkov O."/>
            <person name="Held B."/>
            <person name="Detter J.C."/>
            <person name="Han C."/>
            <person name="Tapia R."/>
            <person name="Land M."/>
            <person name="Hauser L."/>
            <person name="Kyrpides N."/>
            <person name="Ivanova N."/>
            <person name="Ovchinnikova G."/>
            <person name="Pagani I."/>
            <person name="Gordon S."/>
            <person name="Woyke T."/>
        </authorList>
    </citation>
    <scope>NUCLEOTIDE SEQUENCE</scope>
    <source>
        <strain evidence="2">ATCC 19860</strain>
    </source>
</reference>
<dbReference type="Proteomes" id="UP000002482">
    <property type="component" value="Chromosome"/>
</dbReference>
<accession>F0QD93</accession>
<dbReference type="InterPro" id="IPR025737">
    <property type="entry name" value="FApF"/>
</dbReference>
<evidence type="ECO:0000256" key="1">
    <source>
        <dbReference type="SAM" id="SignalP"/>
    </source>
</evidence>
<dbReference type="Pfam" id="PF13557">
    <property type="entry name" value="Phenol_MetA_deg"/>
    <property type="match status" value="1"/>
</dbReference>
<proteinExistence type="predicted"/>
<name>F0QD93_PARA1</name>
<feature type="signal peptide" evidence="1">
    <location>
        <begin position="1"/>
        <end position="26"/>
    </location>
</feature>
<dbReference type="GeneID" id="34239149"/>
<dbReference type="Gene3D" id="2.40.160.10">
    <property type="entry name" value="Porin"/>
    <property type="match status" value="1"/>
</dbReference>
<dbReference type="RefSeq" id="WP_013594841.1">
    <property type="nucleotide sequence ID" value="NC_015138.1"/>
</dbReference>
<dbReference type="AlphaFoldDB" id="F0QD93"/>
<dbReference type="HOGENOM" id="CLU_082643_0_0_4"/>
<dbReference type="InterPro" id="IPR023614">
    <property type="entry name" value="Porin_dom_sf"/>
</dbReference>
<sequence length="294" mass="32200">MTATRSLLRQAGGSLAVALLPLSAWAIDVDPGDYVPAPAGTTAGLLYYQHAQRDRLYAQGRQVPIDARLNSDVGILRLVRYMTVGGLTVAPQVLLPFGRLDAGRDTATLGRTSGVGDVILAAPVWLVNDPESSTYLGISPYLYLPTGSYDRDRALNLGENRWKFDLQVGFVKGLTPNWHIDLTFDSMLHGRNDDFGPTGRTLKQDRLDQGQAYLRYQFTPGTNAFVGISQTWGGATRVDGVANGDEARQRKVSIGASHFIRPTTQLMVTLGRDLKVSNGFKENARINLRLLHVF</sequence>
<dbReference type="OrthoDB" id="191143at2"/>
<dbReference type="SUPFAM" id="SSF56935">
    <property type="entry name" value="Porins"/>
    <property type="match status" value="1"/>
</dbReference>